<evidence type="ECO:0000313" key="1">
    <source>
        <dbReference type="EMBL" id="KAK3362694.1"/>
    </source>
</evidence>
<proteinExistence type="predicted"/>
<keyword evidence="2" id="KW-1185">Reference proteome</keyword>
<dbReference type="AlphaFoldDB" id="A0AAJ0HU73"/>
<gene>
    <name evidence="1" type="ORF">B0T25DRAFT_524996</name>
</gene>
<sequence length="208" mass="22785">MSLFLVGSYCTNISHHANQRDVADGTAPQINLIVLDRNGSPLTRRARCEPGEQGCQQRRPVALRVPFSCIPLHLPALGVCSLGAARNCPPSSWEMCRCIDIWPDRISPRYGCLIPRTPGKSLQSVDEAHIADPANVPRGNPCSASLLEAKSFLFHCESATRLLDRGTFAIPVPASSFHQQNGTNYIHSRRLDIIGEIMSTSREIKSAV</sequence>
<reference evidence="1" key="2">
    <citation type="submission" date="2023-06" db="EMBL/GenBank/DDBJ databases">
        <authorList>
            <consortium name="Lawrence Berkeley National Laboratory"/>
            <person name="Haridas S."/>
            <person name="Hensen N."/>
            <person name="Bonometti L."/>
            <person name="Westerberg I."/>
            <person name="Brannstrom I.O."/>
            <person name="Guillou S."/>
            <person name="Cros-Aarteil S."/>
            <person name="Calhoun S."/>
            <person name="Kuo A."/>
            <person name="Mondo S."/>
            <person name="Pangilinan J."/>
            <person name="Riley R."/>
            <person name="Labutti K."/>
            <person name="Andreopoulos B."/>
            <person name="Lipzen A."/>
            <person name="Chen C."/>
            <person name="Yanf M."/>
            <person name="Daum C."/>
            <person name="Ng V."/>
            <person name="Clum A."/>
            <person name="Steindorff A."/>
            <person name="Ohm R."/>
            <person name="Martin F."/>
            <person name="Silar P."/>
            <person name="Natvig D."/>
            <person name="Lalanne C."/>
            <person name="Gautier V."/>
            <person name="Ament-Velasquez S.L."/>
            <person name="Kruys A."/>
            <person name="Hutchinson M.I."/>
            <person name="Powell A.J."/>
            <person name="Barry K."/>
            <person name="Miller A.N."/>
            <person name="Grigoriev I.V."/>
            <person name="Debuchy R."/>
            <person name="Gladieux P."/>
            <person name="Thoren M.H."/>
            <person name="Johannesson H."/>
        </authorList>
    </citation>
    <scope>NUCLEOTIDE SEQUENCE</scope>
    <source>
        <strain evidence="1">CBS 955.72</strain>
    </source>
</reference>
<protein>
    <submittedName>
        <fullName evidence="1">Uncharacterized protein</fullName>
    </submittedName>
</protein>
<comment type="caution">
    <text evidence="1">The sequence shown here is derived from an EMBL/GenBank/DDBJ whole genome shotgun (WGS) entry which is preliminary data.</text>
</comment>
<name>A0AAJ0HU73_9PEZI</name>
<evidence type="ECO:0000313" key="2">
    <source>
        <dbReference type="Proteomes" id="UP001275084"/>
    </source>
</evidence>
<dbReference type="EMBL" id="JAUIQD010000001">
    <property type="protein sequence ID" value="KAK3362694.1"/>
    <property type="molecule type" value="Genomic_DNA"/>
</dbReference>
<organism evidence="1 2">
    <name type="scientific">Lasiosphaeria hispida</name>
    <dbReference type="NCBI Taxonomy" id="260671"/>
    <lineage>
        <taxon>Eukaryota</taxon>
        <taxon>Fungi</taxon>
        <taxon>Dikarya</taxon>
        <taxon>Ascomycota</taxon>
        <taxon>Pezizomycotina</taxon>
        <taxon>Sordariomycetes</taxon>
        <taxon>Sordariomycetidae</taxon>
        <taxon>Sordariales</taxon>
        <taxon>Lasiosphaeriaceae</taxon>
        <taxon>Lasiosphaeria</taxon>
    </lineage>
</organism>
<reference evidence="1" key="1">
    <citation type="journal article" date="2023" name="Mol. Phylogenet. Evol.">
        <title>Genome-scale phylogeny and comparative genomics of the fungal order Sordariales.</title>
        <authorList>
            <person name="Hensen N."/>
            <person name="Bonometti L."/>
            <person name="Westerberg I."/>
            <person name="Brannstrom I.O."/>
            <person name="Guillou S."/>
            <person name="Cros-Aarteil S."/>
            <person name="Calhoun S."/>
            <person name="Haridas S."/>
            <person name="Kuo A."/>
            <person name="Mondo S."/>
            <person name="Pangilinan J."/>
            <person name="Riley R."/>
            <person name="LaButti K."/>
            <person name="Andreopoulos B."/>
            <person name="Lipzen A."/>
            <person name="Chen C."/>
            <person name="Yan M."/>
            <person name="Daum C."/>
            <person name="Ng V."/>
            <person name="Clum A."/>
            <person name="Steindorff A."/>
            <person name="Ohm R.A."/>
            <person name="Martin F."/>
            <person name="Silar P."/>
            <person name="Natvig D.O."/>
            <person name="Lalanne C."/>
            <person name="Gautier V."/>
            <person name="Ament-Velasquez S.L."/>
            <person name="Kruys A."/>
            <person name="Hutchinson M.I."/>
            <person name="Powell A.J."/>
            <person name="Barry K."/>
            <person name="Miller A.N."/>
            <person name="Grigoriev I.V."/>
            <person name="Debuchy R."/>
            <person name="Gladieux P."/>
            <person name="Hiltunen Thoren M."/>
            <person name="Johannesson H."/>
        </authorList>
    </citation>
    <scope>NUCLEOTIDE SEQUENCE</scope>
    <source>
        <strain evidence="1">CBS 955.72</strain>
    </source>
</reference>
<dbReference type="Proteomes" id="UP001275084">
    <property type="component" value="Unassembled WGS sequence"/>
</dbReference>
<accession>A0AAJ0HU73</accession>